<dbReference type="KEGG" id="smo:SELMODRAFT_445106"/>
<feature type="domain" description="Laminin G" evidence="1">
    <location>
        <begin position="804"/>
        <end position="941"/>
    </location>
</feature>
<dbReference type="InParanoid" id="D8SFM0"/>
<dbReference type="SUPFAM" id="SSF55486">
    <property type="entry name" value="Metalloproteases ('zincins'), catalytic domain"/>
    <property type="match status" value="1"/>
</dbReference>
<dbReference type="Proteomes" id="UP000001514">
    <property type="component" value="Unassembled WGS sequence"/>
</dbReference>
<gene>
    <name evidence="2" type="ORF">SELMODRAFT_445106</name>
</gene>
<evidence type="ECO:0000313" key="2">
    <source>
        <dbReference type="EMBL" id="EFJ16751.1"/>
    </source>
</evidence>
<dbReference type="GO" id="GO:0008237">
    <property type="term" value="F:metallopeptidase activity"/>
    <property type="evidence" value="ECO:0007669"/>
    <property type="project" value="InterPro"/>
</dbReference>
<dbReference type="Pfam" id="PF17963">
    <property type="entry name" value="Big_9"/>
    <property type="match status" value="1"/>
</dbReference>
<dbReference type="Gene3D" id="3.40.390.10">
    <property type="entry name" value="Collagenase (Catalytic Domain)"/>
    <property type="match status" value="1"/>
</dbReference>
<dbReference type="InterPro" id="IPR024079">
    <property type="entry name" value="MetalloPept_cat_dom_sf"/>
</dbReference>
<organism evidence="3">
    <name type="scientific">Selaginella moellendorffii</name>
    <name type="common">Spikemoss</name>
    <dbReference type="NCBI Taxonomy" id="88036"/>
    <lineage>
        <taxon>Eukaryota</taxon>
        <taxon>Viridiplantae</taxon>
        <taxon>Streptophyta</taxon>
        <taxon>Embryophyta</taxon>
        <taxon>Tracheophyta</taxon>
        <taxon>Lycopodiopsida</taxon>
        <taxon>Selaginellales</taxon>
        <taxon>Selaginellaceae</taxon>
        <taxon>Selaginella</taxon>
    </lineage>
</organism>
<dbReference type="Gramene" id="EFJ16751">
    <property type="protein sequence ID" value="EFJ16751"/>
    <property type="gene ID" value="SELMODRAFT_445106"/>
</dbReference>
<accession>D8SFM0</accession>
<dbReference type="InterPro" id="IPR013320">
    <property type="entry name" value="ConA-like_dom_sf"/>
</dbReference>
<dbReference type="InterPro" id="IPR001791">
    <property type="entry name" value="Laminin_G"/>
</dbReference>
<feature type="domain" description="Laminin G" evidence="1">
    <location>
        <begin position="597"/>
        <end position="729"/>
    </location>
</feature>
<dbReference type="HOGENOM" id="CLU_308057_0_0_1"/>
<dbReference type="EMBL" id="GL377617">
    <property type="protein sequence ID" value="EFJ16751.1"/>
    <property type="molecule type" value="Genomic_DNA"/>
</dbReference>
<evidence type="ECO:0000259" key="1">
    <source>
        <dbReference type="SMART" id="SM00282"/>
    </source>
</evidence>
<dbReference type="SMART" id="SM00282">
    <property type="entry name" value="LamG"/>
    <property type="match status" value="2"/>
</dbReference>
<sequence>MGLNTLPKHGKMHVWLSNKILCGSTSATRAEDCTRLIAHWHGATYLGTRPSTPNSQTRLKKCTRTIVMSWFGTSVSSGMSRLESVRYGDIYQICEPAVSVYQYMWRTWAQCHYQASQTSDFARSAEQQDDLVRTISSGGDKVTVDLKPFSIRSPNFGVLVQNDTGSFLSYDNIPPSRTYLGSVRDHPGAMATALLNVNGTLFCRISFENGVEWSSTGGEASVRGTTGWNSNPQWPTSLVPASKSDAVLFVAEVGVDATYLYYLSTGSSVENTVNMAEFSILSANMPFLRDASILHTIGKVVIRATQSQDPYGNPNTGVLLDRVEKQWKGAIASVVGNTHKLCLVAHPRANGGLAWVATAAKPVGYSAISATANGDFTVIWRHEAGHNWGSSHYEGGGRPEGPTIMSDNQLSRFSSSELAKILRYKSGVPRLASNITVARPPRANMDAIDIPQNCTCCTCFKSLDVLANDLDADDKSLTIASVQSPSALGSATSISNSSRNQITYTPSLAAGLFLDHLKYTIQNSLLRSSTGYVTLRPAALLGWWKMDEASGSKVQDSSGHAANGALKGGSWNNGNGLSFGGAGTVSLGASPSIRGKTSFSIALWIYVTSTSDQVIIQQRSPPSRITSGSDGGYQLSLFEGKPRFWVFSDSGDQFRFSASAAINDGGWHHIVAVRDQAEGQIYIDGKLSASASGDIKYLDVTIPVFMGADARDNTSFLTGSLMGAKIYSRALEQEEIRYLSTWPEALVAWWKLDDKSGVSAKDSSWNGATGSIEGSTTWNPDGGLTFDGAGKVALGTKPSLSGKTSFSIHAWVKVPPSAGKISRAIIIQQRSPQSSTTNGFNGEYLLYLVHGKPHFFVYGNSATQFDFSASSAINDGEWHHIVAVRDNGVGRIYIDGELSASKSGTVVRSLDASIPVFLGWDSRSGNSFFTGSLKGVKIYNQAVAPNFEAERNTMLLASA</sequence>
<dbReference type="PANTHER" id="PTHR42535">
    <property type="entry name" value="OOKINETE PROTEIN, PUTATIVE-RELATED"/>
    <property type="match status" value="1"/>
</dbReference>
<dbReference type="Gene3D" id="2.60.120.200">
    <property type="match status" value="2"/>
</dbReference>
<name>D8SFM0_SELML</name>
<protein>
    <recommendedName>
        <fullName evidence="1">Laminin G domain-containing protein</fullName>
    </recommendedName>
</protein>
<proteinExistence type="predicted"/>
<dbReference type="CDD" id="cd00110">
    <property type="entry name" value="LamG"/>
    <property type="match status" value="2"/>
</dbReference>
<reference evidence="2 3" key="1">
    <citation type="journal article" date="2011" name="Science">
        <title>The Selaginella genome identifies genetic changes associated with the evolution of vascular plants.</title>
        <authorList>
            <person name="Banks J.A."/>
            <person name="Nishiyama T."/>
            <person name="Hasebe M."/>
            <person name="Bowman J.L."/>
            <person name="Gribskov M."/>
            <person name="dePamphilis C."/>
            <person name="Albert V.A."/>
            <person name="Aono N."/>
            <person name="Aoyama T."/>
            <person name="Ambrose B.A."/>
            <person name="Ashton N.W."/>
            <person name="Axtell M.J."/>
            <person name="Barker E."/>
            <person name="Barker M.S."/>
            <person name="Bennetzen J.L."/>
            <person name="Bonawitz N.D."/>
            <person name="Chapple C."/>
            <person name="Cheng C."/>
            <person name="Correa L.G."/>
            <person name="Dacre M."/>
            <person name="DeBarry J."/>
            <person name="Dreyer I."/>
            <person name="Elias M."/>
            <person name="Engstrom E.M."/>
            <person name="Estelle M."/>
            <person name="Feng L."/>
            <person name="Finet C."/>
            <person name="Floyd S.K."/>
            <person name="Frommer W.B."/>
            <person name="Fujita T."/>
            <person name="Gramzow L."/>
            <person name="Gutensohn M."/>
            <person name="Harholt J."/>
            <person name="Hattori M."/>
            <person name="Heyl A."/>
            <person name="Hirai T."/>
            <person name="Hiwatashi Y."/>
            <person name="Ishikawa M."/>
            <person name="Iwata M."/>
            <person name="Karol K.G."/>
            <person name="Koehler B."/>
            <person name="Kolukisaoglu U."/>
            <person name="Kubo M."/>
            <person name="Kurata T."/>
            <person name="Lalonde S."/>
            <person name="Li K."/>
            <person name="Li Y."/>
            <person name="Litt A."/>
            <person name="Lyons E."/>
            <person name="Manning G."/>
            <person name="Maruyama T."/>
            <person name="Michael T.P."/>
            <person name="Mikami K."/>
            <person name="Miyazaki S."/>
            <person name="Morinaga S."/>
            <person name="Murata T."/>
            <person name="Mueller-Roeber B."/>
            <person name="Nelson D.R."/>
            <person name="Obara M."/>
            <person name="Oguri Y."/>
            <person name="Olmstead R.G."/>
            <person name="Onodera N."/>
            <person name="Petersen B.L."/>
            <person name="Pils B."/>
            <person name="Prigge M."/>
            <person name="Rensing S.A."/>
            <person name="Riano-Pachon D.M."/>
            <person name="Roberts A.W."/>
            <person name="Sato Y."/>
            <person name="Scheller H.V."/>
            <person name="Schulz B."/>
            <person name="Schulz C."/>
            <person name="Shakirov E.V."/>
            <person name="Shibagaki N."/>
            <person name="Shinohara N."/>
            <person name="Shippen D.E."/>
            <person name="Soerensen I."/>
            <person name="Sotooka R."/>
            <person name="Sugimoto N."/>
            <person name="Sugita M."/>
            <person name="Sumikawa N."/>
            <person name="Tanurdzic M."/>
            <person name="Theissen G."/>
            <person name="Ulvskov P."/>
            <person name="Wakazuki S."/>
            <person name="Weng J.K."/>
            <person name="Willats W.W."/>
            <person name="Wipf D."/>
            <person name="Wolf P.G."/>
            <person name="Yang L."/>
            <person name="Zimmer A.D."/>
            <person name="Zhu Q."/>
            <person name="Mitros T."/>
            <person name="Hellsten U."/>
            <person name="Loque D."/>
            <person name="Otillar R."/>
            <person name="Salamov A."/>
            <person name="Schmutz J."/>
            <person name="Shapiro H."/>
            <person name="Lindquist E."/>
            <person name="Lucas S."/>
            <person name="Rokhsar D."/>
            <person name="Grigoriev I.V."/>
        </authorList>
    </citation>
    <scope>NUCLEOTIDE SEQUENCE [LARGE SCALE GENOMIC DNA]</scope>
</reference>
<keyword evidence="3" id="KW-1185">Reference proteome</keyword>
<dbReference type="SUPFAM" id="SSF49899">
    <property type="entry name" value="Concanavalin A-like lectins/glucanases"/>
    <property type="match status" value="2"/>
</dbReference>
<evidence type="ECO:0000313" key="3">
    <source>
        <dbReference type="Proteomes" id="UP000001514"/>
    </source>
</evidence>
<dbReference type="PANTHER" id="PTHR42535:SF2">
    <property type="entry name" value="CHROMOSOME UNDETERMINED SCAFFOLD_146, WHOLE GENOME SHOTGUN SEQUENCE"/>
    <property type="match status" value="1"/>
</dbReference>
<dbReference type="Pfam" id="PF13385">
    <property type="entry name" value="Laminin_G_3"/>
    <property type="match status" value="2"/>
</dbReference>
<dbReference type="AlphaFoldDB" id="D8SFM0"/>